<keyword evidence="3" id="KW-1185">Reference proteome</keyword>
<accession>A0A804IUL7</accession>
<dbReference type="Proteomes" id="UP000012960">
    <property type="component" value="Unplaced"/>
</dbReference>
<dbReference type="EnsemblPlants" id="Ma04_t27660.1">
    <property type="protein sequence ID" value="Ma04_p27660.1"/>
    <property type="gene ID" value="Ma04_g27660"/>
</dbReference>
<organism evidence="2 3">
    <name type="scientific">Musa acuminata subsp. malaccensis</name>
    <name type="common">Wild banana</name>
    <name type="synonym">Musa malaccensis</name>
    <dbReference type="NCBI Taxonomy" id="214687"/>
    <lineage>
        <taxon>Eukaryota</taxon>
        <taxon>Viridiplantae</taxon>
        <taxon>Streptophyta</taxon>
        <taxon>Embryophyta</taxon>
        <taxon>Tracheophyta</taxon>
        <taxon>Spermatophyta</taxon>
        <taxon>Magnoliopsida</taxon>
        <taxon>Liliopsida</taxon>
        <taxon>Zingiberales</taxon>
        <taxon>Musaceae</taxon>
        <taxon>Musa</taxon>
    </lineage>
</organism>
<dbReference type="InParanoid" id="A0A804IUL7"/>
<dbReference type="Gramene" id="Ma04_t27660.1">
    <property type="protein sequence ID" value="Ma04_p27660.1"/>
    <property type="gene ID" value="Ma04_g27660"/>
</dbReference>
<protein>
    <submittedName>
        <fullName evidence="1">(wild Malaysian banana) hypothetical protein</fullName>
    </submittedName>
</protein>
<reference evidence="1" key="1">
    <citation type="submission" date="2021-03" db="EMBL/GenBank/DDBJ databases">
        <authorList>
            <consortium name="Genoscope - CEA"/>
            <person name="William W."/>
        </authorList>
    </citation>
    <scope>NUCLEOTIDE SEQUENCE</scope>
    <source>
        <strain evidence="1">Doubled-haploid Pahang</strain>
    </source>
</reference>
<proteinExistence type="predicted"/>
<evidence type="ECO:0000313" key="3">
    <source>
        <dbReference type="Proteomes" id="UP000012960"/>
    </source>
</evidence>
<name>A0A804IUL7_MUSAM</name>
<dbReference type="AlphaFoldDB" id="A0A804IUL7"/>
<sequence>MLPSPDPFLRRRSRLDFTQGCCANAPMISLADWSQHSEEYS</sequence>
<dbReference type="EMBL" id="HG996469">
    <property type="protein sequence ID" value="CAG1843573.1"/>
    <property type="molecule type" value="Genomic_DNA"/>
</dbReference>
<evidence type="ECO:0000313" key="2">
    <source>
        <dbReference type="EnsemblPlants" id="Ma04_p27660.1"/>
    </source>
</evidence>
<gene>
    <name evidence="1" type="ORF">GSMUA_133680.1</name>
</gene>
<reference evidence="2" key="2">
    <citation type="submission" date="2021-05" db="UniProtKB">
        <authorList>
            <consortium name="EnsemblPlants"/>
        </authorList>
    </citation>
    <scope>IDENTIFICATION</scope>
    <source>
        <strain evidence="2">subsp. malaccensis</strain>
    </source>
</reference>
<evidence type="ECO:0000313" key="1">
    <source>
        <dbReference type="EMBL" id="CAG1843573.1"/>
    </source>
</evidence>